<dbReference type="RefSeq" id="WP_013084563.1">
    <property type="nucleotide sequence ID" value="NZ_BCVB01000001.1"/>
</dbReference>
<dbReference type="PROSITE" id="PS50995">
    <property type="entry name" value="HTH_MARR_2"/>
    <property type="match status" value="1"/>
</dbReference>
<dbReference type="PANTHER" id="PTHR33164:SF58">
    <property type="entry name" value="DNA-BINDING TRANSCRIPTIONAL REPRESSOR SCOC"/>
    <property type="match status" value="1"/>
</dbReference>
<dbReference type="InterPro" id="IPR036388">
    <property type="entry name" value="WH-like_DNA-bd_sf"/>
</dbReference>
<dbReference type="InterPro" id="IPR039422">
    <property type="entry name" value="MarR/SlyA-like"/>
</dbReference>
<keyword evidence="1 2" id="KW-0238">DNA-binding</keyword>
<protein>
    <submittedName>
        <fullName evidence="2">Winged helix DNA-binding domain protein</fullName>
    </submittedName>
</protein>
<accession>A0A0B6AVX0</accession>
<evidence type="ECO:0000313" key="2">
    <source>
        <dbReference type="EMBL" id="AJI24838.1"/>
    </source>
</evidence>
<dbReference type="Gene3D" id="1.10.10.10">
    <property type="entry name" value="Winged helix-like DNA-binding domain superfamily/Winged helix DNA-binding domain"/>
    <property type="match status" value="1"/>
</dbReference>
<dbReference type="SMART" id="SM00347">
    <property type="entry name" value="HTH_MARR"/>
    <property type="match status" value="1"/>
</dbReference>
<dbReference type="InterPro" id="IPR000835">
    <property type="entry name" value="HTH_MarR-typ"/>
</dbReference>
<dbReference type="HOGENOM" id="CLU_115790_0_0_9"/>
<evidence type="ECO:0000313" key="3">
    <source>
        <dbReference type="Proteomes" id="UP000031829"/>
    </source>
</evidence>
<evidence type="ECO:0000256" key="1">
    <source>
        <dbReference type="ARBA" id="ARBA00023125"/>
    </source>
</evidence>
<gene>
    <name evidence="2" type="ORF">BG04_808</name>
</gene>
<dbReference type="EMBL" id="CP009920">
    <property type="protein sequence ID" value="AJI24838.1"/>
    <property type="molecule type" value="Genomic_DNA"/>
</dbReference>
<dbReference type="AlphaFoldDB" id="A0A0B6AVX0"/>
<dbReference type="Pfam" id="PF01047">
    <property type="entry name" value="MarR"/>
    <property type="match status" value="1"/>
</dbReference>
<dbReference type="Proteomes" id="UP000031829">
    <property type="component" value="Chromosome"/>
</dbReference>
<dbReference type="KEGG" id="bmeg:BG04_808"/>
<sequence length="177" mass="20580">MKRTLNQDTIKDAMLFNQLVMQVSKALWKSTEKDWEQWVKPYDLSINEHHILGIAYQLEIASMTDISKLGVMHLSTAFNFAKKLHLRGYLTLSKNEKDKRNTYVQLTEEGKKMFLKTLEDYNPLENPLFQGAMPLRDVYGELPDFVELTALIRSIYGEDFVQFIERSSQEPAASLKK</sequence>
<dbReference type="PANTHER" id="PTHR33164">
    <property type="entry name" value="TRANSCRIPTIONAL REGULATOR, MARR FAMILY"/>
    <property type="match status" value="1"/>
</dbReference>
<dbReference type="GO" id="GO:0006950">
    <property type="term" value="P:response to stress"/>
    <property type="evidence" value="ECO:0007669"/>
    <property type="project" value="TreeGrafter"/>
</dbReference>
<dbReference type="InterPro" id="IPR036390">
    <property type="entry name" value="WH_DNA-bd_sf"/>
</dbReference>
<dbReference type="GO" id="GO:0003677">
    <property type="term" value="F:DNA binding"/>
    <property type="evidence" value="ECO:0007669"/>
    <property type="project" value="UniProtKB-KW"/>
</dbReference>
<dbReference type="NCBIfam" id="NF010349">
    <property type="entry name" value="PRK13777.1"/>
    <property type="match status" value="1"/>
</dbReference>
<reference evidence="2 3" key="1">
    <citation type="journal article" date="2015" name="Genome Announc.">
        <title>Complete genome sequences for 35 biothreat assay-relevant bacillus species.</title>
        <authorList>
            <person name="Johnson S.L."/>
            <person name="Daligault H.E."/>
            <person name="Davenport K.W."/>
            <person name="Jaissle J."/>
            <person name="Frey K.G."/>
            <person name="Ladner J.T."/>
            <person name="Broomall S.M."/>
            <person name="Bishop-Lilly K.A."/>
            <person name="Bruce D.C."/>
            <person name="Gibbons H.S."/>
            <person name="Coyne S.R."/>
            <person name="Lo C.C."/>
            <person name="Meincke L."/>
            <person name="Munk A.C."/>
            <person name="Koroleva G.I."/>
            <person name="Rosenzweig C.N."/>
            <person name="Palacios G.F."/>
            <person name="Redden C.L."/>
            <person name="Minogue T.D."/>
            <person name="Chain P.S."/>
        </authorList>
    </citation>
    <scope>NUCLEOTIDE SEQUENCE [LARGE SCALE GENOMIC DNA]</scope>
    <source>
        <strain evidence="3">ATCC 14581 / DSM 32 / JCM 2506 / NBRC 15308 / NCIMB 9376 / NCTC 10342 / NRRL B-14308 / VKM B-512</strain>
    </source>
</reference>
<dbReference type="GO" id="GO:0003700">
    <property type="term" value="F:DNA-binding transcription factor activity"/>
    <property type="evidence" value="ECO:0007669"/>
    <property type="project" value="InterPro"/>
</dbReference>
<dbReference type="GeneID" id="93644290"/>
<dbReference type="SUPFAM" id="SSF46785">
    <property type="entry name" value="Winged helix' DNA-binding domain"/>
    <property type="match status" value="1"/>
</dbReference>
<name>A0A0B6AVX0_PRIM2</name>
<organism evidence="2 3">
    <name type="scientific">Priestia megaterium (strain ATCC 14581 / DSM 32 / CCUG 1817 / JCM 2506 / NBRC 15308 / NCIMB 9376 / NCTC 10342 / NRRL B-14308 / VKM B-512 / Ford 19)</name>
    <name type="common">Bacillus megaterium</name>
    <dbReference type="NCBI Taxonomy" id="1348623"/>
    <lineage>
        <taxon>Bacteria</taxon>
        <taxon>Bacillati</taxon>
        <taxon>Bacillota</taxon>
        <taxon>Bacilli</taxon>
        <taxon>Bacillales</taxon>
        <taxon>Bacillaceae</taxon>
        <taxon>Priestia</taxon>
    </lineage>
</organism>
<proteinExistence type="predicted"/>